<gene>
    <name evidence="1" type="ORF">LSALG_LOCUS18782</name>
</gene>
<dbReference type="Proteomes" id="UP001177003">
    <property type="component" value="Chromosome 4"/>
</dbReference>
<name>A0AA36E127_LACSI</name>
<dbReference type="AlphaFoldDB" id="A0AA36E127"/>
<accession>A0AA36E127</accession>
<sequence length="293" mass="32572">MLLKSESNLLASASRPLQAKMKFRSLNLNQMIVTNKNNQFVTRRKILLATKMRHQILSTIPLSTPLYTDSTVPPTTFGEPSISVNASDAGAKTSGFQSSHVSPSISPIYQDDPEMIYRDDEDELPGFTFSPFTVHNESDDEAPVTKGQLKSINEKLDTLLQASKLSSSDEYSQASIKFILETLTKEHSTNLEKINNVVNASTSICNETTEKVDKLSYDATTFMNNFQYSFETNIARANEEIANLGSSLKERTKLQEVGTGIITDHEEFKSSISSQISKLHDYIAMESKGLPCH</sequence>
<evidence type="ECO:0000313" key="2">
    <source>
        <dbReference type="Proteomes" id="UP001177003"/>
    </source>
</evidence>
<evidence type="ECO:0000313" key="1">
    <source>
        <dbReference type="EMBL" id="CAI9278951.1"/>
    </source>
</evidence>
<reference evidence="1" key="1">
    <citation type="submission" date="2023-04" db="EMBL/GenBank/DDBJ databases">
        <authorList>
            <person name="Vijverberg K."/>
            <person name="Xiong W."/>
            <person name="Schranz E."/>
        </authorList>
    </citation>
    <scope>NUCLEOTIDE SEQUENCE</scope>
</reference>
<proteinExistence type="predicted"/>
<organism evidence="1 2">
    <name type="scientific">Lactuca saligna</name>
    <name type="common">Willowleaf lettuce</name>
    <dbReference type="NCBI Taxonomy" id="75948"/>
    <lineage>
        <taxon>Eukaryota</taxon>
        <taxon>Viridiplantae</taxon>
        <taxon>Streptophyta</taxon>
        <taxon>Embryophyta</taxon>
        <taxon>Tracheophyta</taxon>
        <taxon>Spermatophyta</taxon>
        <taxon>Magnoliopsida</taxon>
        <taxon>eudicotyledons</taxon>
        <taxon>Gunneridae</taxon>
        <taxon>Pentapetalae</taxon>
        <taxon>asterids</taxon>
        <taxon>campanulids</taxon>
        <taxon>Asterales</taxon>
        <taxon>Asteraceae</taxon>
        <taxon>Cichorioideae</taxon>
        <taxon>Cichorieae</taxon>
        <taxon>Lactucinae</taxon>
        <taxon>Lactuca</taxon>
    </lineage>
</organism>
<dbReference type="EMBL" id="OX465080">
    <property type="protein sequence ID" value="CAI9278951.1"/>
    <property type="molecule type" value="Genomic_DNA"/>
</dbReference>
<keyword evidence="2" id="KW-1185">Reference proteome</keyword>
<protein>
    <submittedName>
        <fullName evidence="1">Uncharacterized protein</fullName>
    </submittedName>
</protein>